<name>A0A4P6QAI0_9ACTN</name>
<proteinExistence type="predicted"/>
<reference evidence="1 2" key="1">
    <citation type="submission" date="2019-02" db="EMBL/GenBank/DDBJ databases">
        <authorList>
            <person name="Khodamoradi S."/>
            <person name="Hahnke R.L."/>
            <person name="Kaempfer P."/>
            <person name="Schumann P."/>
            <person name="Rohde M."/>
            <person name="Steinert M."/>
            <person name="Luzhetskyy A."/>
            <person name="Wink J."/>
            <person name="Ruckert C."/>
        </authorList>
    </citation>
    <scope>NUCLEOTIDE SEQUENCE [LARGE SCALE GENOMIC DNA]</scope>
    <source>
        <strain evidence="1 2">M2</strain>
    </source>
</reference>
<dbReference type="SUPFAM" id="SSF48452">
    <property type="entry name" value="TPR-like"/>
    <property type="match status" value="2"/>
</dbReference>
<evidence type="ECO:0000313" key="2">
    <source>
        <dbReference type="Proteomes" id="UP000292235"/>
    </source>
</evidence>
<dbReference type="InterPro" id="IPR027417">
    <property type="entry name" value="P-loop_NTPase"/>
</dbReference>
<dbReference type="Gene3D" id="3.40.50.300">
    <property type="entry name" value="P-loop containing nucleotide triphosphate hydrolases"/>
    <property type="match status" value="1"/>
</dbReference>
<dbReference type="SUPFAM" id="SSF52540">
    <property type="entry name" value="P-loop containing nucleoside triphosphate hydrolases"/>
    <property type="match status" value="1"/>
</dbReference>
<dbReference type="Pfam" id="PF13432">
    <property type="entry name" value="TPR_16"/>
    <property type="match status" value="1"/>
</dbReference>
<dbReference type="Proteomes" id="UP000292235">
    <property type="component" value="Chromosome"/>
</dbReference>
<dbReference type="PANTHER" id="PTHR46082:SF6">
    <property type="entry name" value="AAA+ ATPASE DOMAIN-CONTAINING PROTEIN-RELATED"/>
    <property type="match status" value="1"/>
</dbReference>
<sequence>MFWLRPESVLDAMLRVAIELGASQAEAEQMKATPVAARRWVWRHLHGSSQRWLIVFDNVDRPVEFCDGRRPGDEDAWIRGSRAGLTLVTTRIDRPELWRPAHLLRVVPLGYEDSIAVFNDHAAGPDAGPFRLPAAAGEVARRVGGIPLALRLLGSVVGAYRTGNARYEAALELLNRSLDDLDALAEPVLAVQGDAGEAERGLLSRVWEFSLSLLDDEVPQARPLLQVLSFLSVDGLHVAWEHLPREVLRGSVVDAGPQELTPWVLERAVNSLRAHGLVEVHGAGADVTVSLHPLVSEVARTRLGEGAFGVAAAVHRLIAAPGGEDLAVEAAAYRCICEARERELGAQHVLTLAARFGLAYAVLERGATDEAEELFNAVLRDWQETYGAEASGVLLTRHELGRIAVRRDDWGAAEREFRRVSELEEAGVRGWHPWTGRHGLALVAFQQGDFAAAEAEFREVVRLREQACGPRDVGTMLSRHELGRVALSQGNLDEAEQSFRAVLGVLEDVPGPTSPQTLATRYELAKVLLERSGDTRTAEDEFEAVLELQQRVLGTEHVRTRRTLDQLDALRQRGKS</sequence>
<protein>
    <submittedName>
        <fullName evidence="1">Tetratricopeptide repeat protein</fullName>
    </submittedName>
</protein>
<evidence type="ECO:0000313" key="1">
    <source>
        <dbReference type="EMBL" id="QBI56454.1"/>
    </source>
</evidence>
<dbReference type="RefSeq" id="WP_131101332.1">
    <property type="nucleotide sequence ID" value="NZ_CP036455.1"/>
</dbReference>
<dbReference type="EMBL" id="CP036455">
    <property type="protein sequence ID" value="QBI56454.1"/>
    <property type="molecule type" value="Genomic_DNA"/>
</dbReference>
<dbReference type="AlphaFoldDB" id="A0A4P6QAI0"/>
<dbReference type="Gene3D" id="1.25.40.10">
    <property type="entry name" value="Tetratricopeptide repeat domain"/>
    <property type="match status" value="2"/>
</dbReference>
<dbReference type="OrthoDB" id="127785at2"/>
<organism evidence="1 2">
    <name type="scientific">Streptomonospora litoralis</name>
    <dbReference type="NCBI Taxonomy" id="2498135"/>
    <lineage>
        <taxon>Bacteria</taxon>
        <taxon>Bacillati</taxon>
        <taxon>Actinomycetota</taxon>
        <taxon>Actinomycetes</taxon>
        <taxon>Streptosporangiales</taxon>
        <taxon>Nocardiopsidaceae</taxon>
        <taxon>Streptomonospora</taxon>
    </lineage>
</organism>
<dbReference type="KEGG" id="strr:EKD16_23535"/>
<accession>A0A4P6QAI0</accession>
<keyword evidence="2" id="KW-1185">Reference proteome</keyword>
<dbReference type="InterPro" id="IPR053137">
    <property type="entry name" value="NLR-like"/>
</dbReference>
<dbReference type="InterPro" id="IPR011990">
    <property type="entry name" value="TPR-like_helical_dom_sf"/>
</dbReference>
<dbReference type="PANTHER" id="PTHR46082">
    <property type="entry name" value="ATP/GTP-BINDING PROTEIN-RELATED"/>
    <property type="match status" value="1"/>
</dbReference>
<gene>
    <name evidence="1" type="ORF">EKD16_23535</name>
</gene>
<dbReference type="Pfam" id="PF13424">
    <property type="entry name" value="TPR_12"/>
    <property type="match status" value="1"/>
</dbReference>